<evidence type="ECO:0000256" key="9">
    <source>
        <dbReference type="ARBA" id="ARBA00023065"/>
    </source>
</evidence>
<keyword evidence="6 16" id="KW-0812">Transmembrane</keyword>
<keyword evidence="4" id="KW-1134">Transmembrane beta strand</keyword>
<evidence type="ECO:0000256" key="6">
    <source>
        <dbReference type="ARBA" id="ARBA00022692"/>
    </source>
</evidence>
<evidence type="ECO:0000259" key="20">
    <source>
        <dbReference type="Pfam" id="PF22461"/>
    </source>
</evidence>
<dbReference type="InterPro" id="IPR019554">
    <property type="entry name" value="Soluble_ligand-bd"/>
</dbReference>
<evidence type="ECO:0000256" key="10">
    <source>
        <dbReference type="ARBA" id="ARBA00023114"/>
    </source>
</evidence>
<keyword evidence="22" id="KW-1185">Reference proteome</keyword>
<feature type="signal peptide" evidence="17">
    <location>
        <begin position="1"/>
        <end position="23"/>
    </location>
</feature>
<name>A0ABU7H0F2_9SPHI</name>
<dbReference type="InterPro" id="IPR049712">
    <property type="entry name" value="Poly_export"/>
</dbReference>
<feature type="domain" description="Polysaccharide export protein N-terminal" evidence="18">
    <location>
        <begin position="145"/>
        <end position="208"/>
    </location>
</feature>
<keyword evidence="13" id="KW-0998">Cell outer membrane</keyword>
<accession>A0ABU7H0F2</accession>
<feature type="domain" description="Soluble ligand binding" evidence="19">
    <location>
        <begin position="400"/>
        <end position="434"/>
    </location>
</feature>
<keyword evidence="5" id="KW-0762">Sugar transport</keyword>
<feature type="chain" id="PRO_5045333446" evidence="17">
    <location>
        <begin position="24"/>
        <end position="772"/>
    </location>
</feature>
<feature type="domain" description="Soluble ligand binding" evidence="19">
    <location>
        <begin position="489"/>
        <end position="533"/>
    </location>
</feature>
<dbReference type="EMBL" id="JAZDQU010000001">
    <property type="protein sequence ID" value="MEE1884729.1"/>
    <property type="molecule type" value="Genomic_DNA"/>
</dbReference>
<dbReference type="InterPro" id="IPR003715">
    <property type="entry name" value="Poly_export_N"/>
</dbReference>
<dbReference type="Gene3D" id="3.10.560.10">
    <property type="entry name" value="Outer membrane lipoprotein wza domain like"/>
    <property type="match status" value="6"/>
</dbReference>
<keyword evidence="3" id="KW-0813">Transport</keyword>
<keyword evidence="14" id="KW-0449">Lipoprotein</keyword>
<dbReference type="Proteomes" id="UP001337681">
    <property type="component" value="Unassembled WGS sequence"/>
</dbReference>
<dbReference type="Pfam" id="PF02563">
    <property type="entry name" value="Poly_export"/>
    <property type="match status" value="1"/>
</dbReference>
<keyword evidence="12" id="KW-0564">Palmitate</keyword>
<keyword evidence="7 17" id="KW-0732">Signal</keyword>
<evidence type="ECO:0000256" key="1">
    <source>
        <dbReference type="ARBA" id="ARBA00004571"/>
    </source>
</evidence>
<evidence type="ECO:0000256" key="12">
    <source>
        <dbReference type="ARBA" id="ARBA00023139"/>
    </source>
</evidence>
<comment type="similarity">
    <text evidence="2">Belongs to the BexD/CtrA/VexA family.</text>
</comment>
<evidence type="ECO:0000256" key="11">
    <source>
        <dbReference type="ARBA" id="ARBA00023136"/>
    </source>
</evidence>
<evidence type="ECO:0000256" key="2">
    <source>
        <dbReference type="ARBA" id="ARBA00009450"/>
    </source>
</evidence>
<evidence type="ECO:0000259" key="19">
    <source>
        <dbReference type="Pfam" id="PF10531"/>
    </source>
</evidence>
<feature type="region of interest" description="Disordered" evidence="15">
    <location>
        <begin position="88"/>
        <end position="107"/>
    </location>
</feature>
<feature type="domain" description="Soluble ligand binding" evidence="19">
    <location>
        <begin position="668"/>
        <end position="718"/>
    </location>
</feature>
<proteinExistence type="inferred from homology"/>
<dbReference type="PANTHER" id="PTHR33619">
    <property type="entry name" value="POLYSACCHARIDE EXPORT PROTEIN GFCE-RELATED"/>
    <property type="match status" value="1"/>
</dbReference>
<reference evidence="21 22" key="1">
    <citation type="submission" date="2024-01" db="EMBL/GenBank/DDBJ databases">
        <title>Pedobacter sp. nov., isolated from oil-contaminated soil.</title>
        <authorList>
            <person name="Le N.T.T."/>
        </authorList>
    </citation>
    <scope>NUCLEOTIDE SEQUENCE [LARGE SCALE GENOMIC DNA]</scope>
    <source>
        <strain evidence="21 22">VNH31</strain>
    </source>
</reference>
<keyword evidence="16" id="KW-1133">Transmembrane helix</keyword>
<keyword evidence="10" id="KW-0626">Porin</keyword>
<evidence type="ECO:0000259" key="18">
    <source>
        <dbReference type="Pfam" id="PF02563"/>
    </source>
</evidence>
<feature type="domain" description="Soluble ligand binding" evidence="19">
    <location>
        <begin position="586"/>
        <end position="637"/>
    </location>
</feature>
<evidence type="ECO:0000256" key="5">
    <source>
        <dbReference type="ARBA" id="ARBA00022597"/>
    </source>
</evidence>
<dbReference type="PANTHER" id="PTHR33619:SF3">
    <property type="entry name" value="POLYSACCHARIDE EXPORT PROTEIN GFCE-RELATED"/>
    <property type="match status" value="1"/>
</dbReference>
<evidence type="ECO:0000313" key="21">
    <source>
        <dbReference type="EMBL" id="MEE1884729.1"/>
    </source>
</evidence>
<sequence>MRLKIFLSLIFLGLVFFIPTSQAQIPTSVDLSNLKSANVTDAKLLEIYKQFEGQYSEDEATSLLIKQGLDPLEANLLSERLKALRASGATGANKPSGPARPMSYDYSRDTTKVPPVAVVKKASKIFGMDLFNNPNLSFEPNYRVATPKGYILGADDEVNVIFTGLNEAVTTSRISPEGNLQVNRLGLINLNGKTIEQAYDIIKLRAQQVAYPALATGQTKLSVTLGSVKTIRVTIIGEVALPGTHPVSGLSTLFNALYRSGGPTNIGSFRNIELIRGNKVIKTVDLYSFIQSGIMSENVRLEDQDVIRIPAYTKRVAVDGEIRKPGLYELKSDETIADLVKYASGFSDNAYKSIAKVSQINDRERSVKDVSSDMFDRYVLKNADSVFFGAILDRYSNRVNLEGAVFRPGPFELEAGLTLKKLIEKGEGLREDASLVTGFIKRTNPNLDKVLISFNPQNILSGKDLDITLLREDTVVIKSRQELLEKRTVTIGGNVRNPGIFEYRKGMTVSDILVMANGFLPEAATHRIEVSRIVMDRSDAVSNNLINLITVNLDSLMMGEGGKFGLEPLDYIYVPRLVNYKSLGNIKVTGEVLFPGNYPLTRRDETAAEFIKRAGGLTPVGSLENAQVFRNGTRVGINLSNVNLKNQKGVYVLLEGDSVHVPRLMPFVEVAGAVNTPQLINFSSSNFSYYINAAGGLKENARLKNAYVQYPNGTNQPVKKFLFFKNFPRIIEGSKIVVPEQQGGKGKLNVVEISAIASGLTALLTVVAIFIK</sequence>
<evidence type="ECO:0000256" key="3">
    <source>
        <dbReference type="ARBA" id="ARBA00022448"/>
    </source>
</evidence>
<dbReference type="SUPFAM" id="SSF142984">
    <property type="entry name" value="Nqo1 middle domain-like"/>
    <property type="match status" value="1"/>
</dbReference>
<comment type="caution">
    <text evidence="21">The sequence shown here is derived from an EMBL/GenBank/DDBJ whole genome shotgun (WGS) entry which is preliminary data.</text>
</comment>
<gene>
    <name evidence="21" type="ORF">VRU49_04755</name>
</gene>
<dbReference type="Pfam" id="PF10531">
    <property type="entry name" value="SLBB"/>
    <property type="match status" value="5"/>
</dbReference>
<evidence type="ECO:0000256" key="16">
    <source>
        <dbReference type="SAM" id="Phobius"/>
    </source>
</evidence>
<evidence type="ECO:0000313" key="22">
    <source>
        <dbReference type="Proteomes" id="UP001337681"/>
    </source>
</evidence>
<evidence type="ECO:0000256" key="17">
    <source>
        <dbReference type="SAM" id="SignalP"/>
    </source>
</evidence>
<evidence type="ECO:0000256" key="14">
    <source>
        <dbReference type="ARBA" id="ARBA00023288"/>
    </source>
</evidence>
<comment type="subcellular location">
    <subcellularLocation>
        <location evidence="1">Cell outer membrane</location>
        <topology evidence="1">Multi-pass membrane protein</topology>
    </subcellularLocation>
</comment>
<evidence type="ECO:0000256" key="15">
    <source>
        <dbReference type="SAM" id="MobiDB-lite"/>
    </source>
</evidence>
<feature type="domain" description="Soluble ligand binding" evidence="19">
    <location>
        <begin position="315"/>
        <end position="353"/>
    </location>
</feature>
<keyword evidence="11 16" id="KW-0472">Membrane</keyword>
<evidence type="ECO:0000256" key="8">
    <source>
        <dbReference type="ARBA" id="ARBA00023047"/>
    </source>
</evidence>
<dbReference type="Pfam" id="PF22461">
    <property type="entry name" value="SLBB_2"/>
    <property type="match status" value="1"/>
</dbReference>
<feature type="transmembrane region" description="Helical" evidence="16">
    <location>
        <begin position="753"/>
        <end position="771"/>
    </location>
</feature>
<dbReference type="InterPro" id="IPR054765">
    <property type="entry name" value="SLBB_dom"/>
</dbReference>
<dbReference type="RefSeq" id="WP_330145642.1">
    <property type="nucleotide sequence ID" value="NZ_JAZDQU010000001.1"/>
</dbReference>
<protein>
    <submittedName>
        <fullName evidence="21">SLBB domain-containing protein</fullName>
    </submittedName>
</protein>
<evidence type="ECO:0000256" key="13">
    <source>
        <dbReference type="ARBA" id="ARBA00023237"/>
    </source>
</evidence>
<organism evidence="21 22">
    <name type="scientific">Pedobacter flavus</name>
    <dbReference type="NCBI Taxonomy" id="3113906"/>
    <lineage>
        <taxon>Bacteria</taxon>
        <taxon>Pseudomonadati</taxon>
        <taxon>Bacteroidota</taxon>
        <taxon>Sphingobacteriia</taxon>
        <taxon>Sphingobacteriales</taxon>
        <taxon>Sphingobacteriaceae</taxon>
        <taxon>Pedobacter</taxon>
    </lineage>
</organism>
<evidence type="ECO:0000256" key="4">
    <source>
        <dbReference type="ARBA" id="ARBA00022452"/>
    </source>
</evidence>
<keyword evidence="9" id="KW-0406">Ion transport</keyword>
<evidence type="ECO:0000256" key="7">
    <source>
        <dbReference type="ARBA" id="ARBA00022729"/>
    </source>
</evidence>
<feature type="domain" description="SLBB" evidence="20">
    <location>
        <begin position="232"/>
        <end position="309"/>
    </location>
</feature>
<keyword evidence="8" id="KW-0625">Polysaccharide transport</keyword>